<dbReference type="EMBL" id="WBXO01000004">
    <property type="protein sequence ID" value="KAB2952917.1"/>
    <property type="molecule type" value="Genomic_DNA"/>
</dbReference>
<dbReference type="SMART" id="SM00283">
    <property type="entry name" value="MA"/>
    <property type="match status" value="1"/>
</dbReference>
<dbReference type="Pfam" id="PF00015">
    <property type="entry name" value="MCPsignal"/>
    <property type="match status" value="1"/>
</dbReference>
<evidence type="ECO:0000256" key="2">
    <source>
        <dbReference type="ARBA" id="ARBA00029447"/>
    </source>
</evidence>
<dbReference type="PANTHER" id="PTHR32089">
    <property type="entry name" value="METHYL-ACCEPTING CHEMOTAXIS PROTEIN MCPB"/>
    <property type="match status" value="1"/>
</dbReference>
<feature type="domain" description="Methyl-accepting transducer" evidence="5">
    <location>
        <begin position="404"/>
        <end position="641"/>
    </location>
</feature>
<evidence type="ECO:0000256" key="1">
    <source>
        <dbReference type="ARBA" id="ARBA00023224"/>
    </source>
</evidence>
<dbReference type="AlphaFoldDB" id="A0A6I0F159"/>
<dbReference type="Gene3D" id="3.30.450.20">
    <property type="entry name" value="PAS domain"/>
    <property type="match status" value="1"/>
</dbReference>
<gene>
    <name evidence="7" type="ORF">F9B85_06490</name>
</gene>
<dbReference type="RefSeq" id="WP_151619576.1">
    <property type="nucleotide sequence ID" value="NZ_WBXO01000004.1"/>
</dbReference>
<dbReference type="GO" id="GO:0004888">
    <property type="term" value="F:transmembrane signaling receptor activity"/>
    <property type="evidence" value="ECO:0007669"/>
    <property type="project" value="InterPro"/>
</dbReference>
<dbReference type="Pfam" id="PF22673">
    <property type="entry name" value="MCP-like_PDC_1"/>
    <property type="match status" value="1"/>
</dbReference>
<dbReference type="GO" id="GO:0016020">
    <property type="term" value="C:membrane"/>
    <property type="evidence" value="ECO:0007669"/>
    <property type="project" value="InterPro"/>
</dbReference>
<comment type="similarity">
    <text evidence="2">Belongs to the methyl-accepting chemotaxis (MCP) protein family.</text>
</comment>
<protein>
    <submittedName>
        <fullName evidence="7">Methyl-accepting chemotaxis protein</fullName>
    </submittedName>
</protein>
<evidence type="ECO:0000313" key="8">
    <source>
        <dbReference type="Proteomes" id="UP000468766"/>
    </source>
</evidence>
<keyword evidence="4" id="KW-0472">Membrane</keyword>
<reference evidence="7 8" key="1">
    <citation type="submission" date="2019-10" db="EMBL/GenBank/DDBJ databases">
        <title>Whole-genome sequence of the extremophile Heliorestis acidaminivorans DSM 24790.</title>
        <authorList>
            <person name="Kyndt J.A."/>
            <person name="Meyer T.E."/>
        </authorList>
    </citation>
    <scope>NUCLEOTIDE SEQUENCE [LARGE SCALE GENOMIC DNA]</scope>
    <source>
        <strain evidence="7 8">DSM 24790</strain>
    </source>
</reference>
<dbReference type="Proteomes" id="UP000468766">
    <property type="component" value="Unassembled WGS sequence"/>
</dbReference>
<dbReference type="Gene3D" id="1.10.287.950">
    <property type="entry name" value="Methyl-accepting chemotaxis protein"/>
    <property type="match status" value="1"/>
</dbReference>
<evidence type="ECO:0000259" key="5">
    <source>
        <dbReference type="PROSITE" id="PS50111"/>
    </source>
</evidence>
<feature type="transmembrane region" description="Helical" evidence="4">
    <location>
        <begin position="305"/>
        <end position="327"/>
    </location>
</feature>
<keyword evidence="4" id="KW-1133">Transmembrane helix</keyword>
<dbReference type="PANTHER" id="PTHR32089:SF112">
    <property type="entry name" value="LYSOZYME-LIKE PROTEIN-RELATED"/>
    <property type="match status" value="1"/>
</dbReference>
<evidence type="ECO:0000313" key="7">
    <source>
        <dbReference type="EMBL" id="KAB2952917.1"/>
    </source>
</evidence>
<evidence type="ECO:0000259" key="6">
    <source>
        <dbReference type="PROSITE" id="PS50885"/>
    </source>
</evidence>
<dbReference type="InterPro" id="IPR004090">
    <property type="entry name" value="Chemotax_Me-accpt_rcpt"/>
</dbReference>
<dbReference type="PRINTS" id="PR00260">
    <property type="entry name" value="CHEMTRNSDUCR"/>
</dbReference>
<keyword evidence="4" id="KW-0812">Transmembrane</keyword>
<proteinExistence type="inferred from homology"/>
<comment type="caution">
    <text evidence="7">The sequence shown here is derived from an EMBL/GenBank/DDBJ whole genome shotgun (WGS) entry which is preliminary data.</text>
</comment>
<accession>A0A6I0F159</accession>
<keyword evidence="1 3" id="KW-0807">Transducer</keyword>
<dbReference type="PROSITE" id="PS50111">
    <property type="entry name" value="CHEMOTAXIS_TRANSDUC_2"/>
    <property type="match status" value="1"/>
</dbReference>
<evidence type="ECO:0000256" key="4">
    <source>
        <dbReference type="SAM" id="Phobius"/>
    </source>
</evidence>
<dbReference type="InterPro" id="IPR003660">
    <property type="entry name" value="HAMP_dom"/>
</dbReference>
<feature type="transmembrane region" description="Helical" evidence="4">
    <location>
        <begin position="9"/>
        <end position="30"/>
    </location>
</feature>
<dbReference type="InterPro" id="IPR004089">
    <property type="entry name" value="MCPsignal_dom"/>
</dbReference>
<keyword evidence="8" id="KW-1185">Reference proteome</keyword>
<dbReference type="PROSITE" id="PS50885">
    <property type="entry name" value="HAMP"/>
    <property type="match status" value="1"/>
</dbReference>
<feature type="domain" description="HAMP" evidence="6">
    <location>
        <begin position="329"/>
        <end position="385"/>
    </location>
</feature>
<dbReference type="OrthoDB" id="5449717at2"/>
<dbReference type="SUPFAM" id="SSF58104">
    <property type="entry name" value="Methyl-accepting chemotaxis protein (MCP) signaling domain"/>
    <property type="match status" value="1"/>
</dbReference>
<sequence>MLRSIGHKIIVAITACVTIIALLVGAIAILKSIDVIYAEAEEKMFYLTDHHSNALNSLFLEVEKGASDLVNIALVNLNLSSLSTEPDYLTERLSLLDGMIRERTMNIEGFRNAYIFFSPEFTPGDAIHGIGYARMGEHLTVRNFLDERKETVSLLTDNLHKLGKEGQWSDSYIDELVDTEVIQFTKPIYVDDKLVAIVAIEMDFERIRNHVLAIRVYETGDAFLLNKNLDFAVSEHFTLDDNFEEIADGYFAFVCDTFRDESAGMVEWHFDDVTKIASFSHLSSNGSILVITTPKGEVFSSLNSLTYFLIFLTLAGIGISIFIAYVVGQRISTPIVKVTAMIERMAQFDLREDKEIEKVSERNDEVGSIARAILTTQQQLKGMTVQLKDLSESVVSNAGTVNELLCTIKEHTEETSTTTEDLSAMMEASAAATEEVTASVQEIENTVRTVKNRVGESAQLSQEIRKNAELIQQETEIATKEARLIHSTVKKQVESAMVEAQKVAQINRLTEAILQITAQTNLLALNAAIEAARAGEAGRGFAVVADEIRKLAEESSNTATDIQRIVETANGSVKELSQSSAQLIQFMDEKVFADYQRLIDVSEQYSEESERNNSLMEEFNGTVEEINLAIHNIAQAMNEIAQTSSTGMAGIEKIVDKSNTTTISTREIAKKTKQNVLTASELKAFLSQFKY</sequence>
<name>A0A6I0F159_9FIRM</name>
<evidence type="ECO:0000256" key="3">
    <source>
        <dbReference type="PROSITE-ProRule" id="PRU00284"/>
    </source>
</evidence>
<dbReference type="GO" id="GO:0007165">
    <property type="term" value="P:signal transduction"/>
    <property type="evidence" value="ECO:0007669"/>
    <property type="project" value="UniProtKB-KW"/>
</dbReference>
<dbReference type="Gene3D" id="1.10.8.500">
    <property type="entry name" value="HAMP domain in histidine kinase"/>
    <property type="match status" value="1"/>
</dbReference>
<dbReference type="GO" id="GO:0006935">
    <property type="term" value="P:chemotaxis"/>
    <property type="evidence" value="ECO:0007669"/>
    <property type="project" value="InterPro"/>
</dbReference>
<organism evidence="7 8">
    <name type="scientific">Heliorestis acidaminivorans</name>
    <dbReference type="NCBI Taxonomy" id="553427"/>
    <lineage>
        <taxon>Bacteria</taxon>
        <taxon>Bacillati</taxon>
        <taxon>Bacillota</taxon>
        <taxon>Clostridia</taxon>
        <taxon>Eubacteriales</taxon>
        <taxon>Heliobacteriaceae</taxon>
        <taxon>Heliorestis</taxon>
    </lineage>
</organism>